<feature type="repeat" description="PPR" evidence="2">
    <location>
        <begin position="605"/>
        <end position="639"/>
    </location>
</feature>
<feature type="compositionally biased region" description="Basic and acidic residues" evidence="3">
    <location>
        <begin position="377"/>
        <end position="404"/>
    </location>
</feature>
<sequence>MDATFSAKSHSLSVTSLPSASSPPCSSSVRPIRREFLGCGHNLRPPGLLRSNRKCKELQGLQIRSPRFLVRASLDSQSSLLVVTVVTVSALAFVSLSYSDRKKRKNVGEVSSPLLVISQQVRSIIDSYVKNQNLGLDLETMTSADESKYAVKETSERKMEDEEKPFQPHLKETAFMHQETLIDNAVESSPSSIIVSGVSGSISSSESELTSVSFPIPTQSEIGLPQPLPCTTEIYELKFEQCPQETEFASELAALIVKPQSIAPTALVKSAHVEVNQHKRPISELADVGEIINYSRASRESGHEGLYKFYEGNQSAVKSMPKLNGVNTLSSCVSLQDNKRSSSLKRRSMINGVKLSAVVSSHTADFTENKFALSESTEEKTPPEHYKDDATTKSADSRKSRGFPYKERKVLPQDGHQYSPQYSLTNGVHVNAQHDPSQQLGAYMRLLKDGRLVDCLELLEDMESKGLLDMDKARLFPPFTLYLILCLLILLTLSLSLIYQMIWFQVYHARFFKKCQSLRAVKEAFRFTRLIPNPTLSTFNMLMSVCTSSQDSEGAFEVLTLVQDAGLEADCKLYTTLISTCAKSGKVDTMFKVFHEMVNAGVEPNLHTYGALIDGCARAGQVAKAFGAYGILRSKKVKPDRVIFNALISACGQSGAVDRAFDVLAEMTTDVRPIDPDHITIGALMKACANAGQVDRAQEVYNMLHQYKIKGTPEVYTIAVNSSSQTGDWEFACSVYSDMTRNGVIPDETFLSALIDVAGHAGKLDAAFEILQDARKHGKRLGTISYSSLMGACSNARTCSCLVSIKLPCTQNPSQAKNWQKALELYEEIKSIKLRPTVSTMNALITALCDGDQLQKALEVLSEMERIGLCPNTITYSILVVASEKKDDVEIGLRLLSQAKKDGVTLNLVMSRCLIAMCSRRFEKAHALGEPVLSFNSGRPQIDSKWASLALKVYRQTILAGIVPTTEIFSQVLGCLQLPHDASLRNSLVENLGVSTDSPKRSTLYSLVDGFGEYDPRAFSLFEEAASRGIIPCVSFKEIPIVIDATELHVHTAKVYLLTVLKGLKNQLAAGAKLPNIVILLPTESIQIQSPAGEKVISVAGRIGQAVAAMLRRLGLAYKGNESYGKIRIFGVVTKRWLQPKLAYPFGGKGIGLGVATPSILSSSSRLGKGISDQQRNIRTGNLFSD</sequence>
<keyword evidence="1" id="KW-0677">Repeat</keyword>
<feature type="domain" description="PROP1-like PPR" evidence="5">
    <location>
        <begin position="538"/>
        <end position="673"/>
    </location>
</feature>
<dbReference type="NCBIfam" id="TIGR00756">
    <property type="entry name" value="PPR"/>
    <property type="match status" value="4"/>
</dbReference>
<name>A0A834LQC7_RHOSS</name>
<dbReference type="InterPro" id="IPR053303">
    <property type="entry name" value="Chloroplast_PPR"/>
</dbReference>
<proteinExistence type="predicted"/>
<feature type="transmembrane region" description="Helical" evidence="4">
    <location>
        <begin position="78"/>
        <end position="98"/>
    </location>
</feature>
<dbReference type="Proteomes" id="UP000626092">
    <property type="component" value="Unassembled WGS sequence"/>
</dbReference>
<dbReference type="EMBL" id="WJXA01000005">
    <property type="protein sequence ID" value="KAF7143575.1"/>
    <property type="molecule type" value="Genomic_DNA"/>
</dbReference>
<evidence type="ECO:0000256" key="4">
    <source>
        <dbReference type="SAM" id="Phobius"/>
    </source>
</evidence>
<evidence type="ECO:0000256" key="3">
    <source>
        <dbReference type="SAM" id="MobiDB-lite"/>
    </source>
</evidence>
<evidence type="ECO:0000256" key="1">
    <source>
        <dbReference type="ARBA" id="ARBA00022737"/>
    </source>
</evidence>
<feature type="repeat" description="PPR" evidence="2">
    <location>
        <begin position="640"/>
        <end position="670"/>
    </location>
</feature>
<feature type="transmembrane region" description="Helical" evidence="4">
    <location>
        <begin position="479"/>
        <end position="504"/>
    </location>
</feature>
<dbReference type="InterPro" id="IPR002885">
    <property type="entry name" value="PPR_rpt"/>
</dbReference>
<evidence type="ECO:0000313" key="7">
    <source>
        <dbReference type="Proteomes" id="UP000626092"/>
    </source>
</evidence>
<dbReference type="Pfam" id="PF13041">
    <property type="entry name" value="PPR_2"/>
    <property type="match status" value="1"/>
</dbReference>
<dbReference type="Pfam" id="PF01535">
    <property type="entry name" value="PPR"/>
    <property type="match status" value="2"/>
</dbReference>
<feature type="repeat" description="PPR" evidence="2">
    <location>
        <begin position="712"/>
        <end position="746"/>
    </location>
</feature>
<dbReference type="PROSITE" id="PS51375">
    <property type="entry name" value="PPR"/>
    <property type="match status" value="5"/>
</dbReference>
<dbReference type="InterPro" id="IPR011990">
    <property type="entry name" value="TPR-like_helical_dom_sf"/>
</dbReference>
<keyword evidence="4" id="KW-0472">Membrane</keyword>
<evidence type="ECO:0000259" key="5">
    <source>
        <dbReference type="Pfam" id="PF17177"/>
    </source>
</evidence>
<keyword evidence="7" id="KW-1185">Reference proteome</keyword>
<keyword evidence="4" id="KW-0812">Transmembrane</keyword>
<dbReference type="OrthoDB" id="185373at2759"/>
<keyword evidence="4" id="KW-1133">Transmembrane helix</keyword>
<dbReference type="PANTHER" id="PTHR47935:SF1">
    <property type="entry name" value="PENTATRICOPEPTIDE REPEAT-CONTAINING PROTEIN MRL1, CHLOROPLASTIC"/>
    <property type="match status" value="1"/>
</dbReference>
<feature type="repeat" description="PPR" evidence="2">
    <location>
        <begin position="837"/>
        <end position="871"/>
    </location>
</feature>
<dbReference type="Pfam" id="PF13812">
    <property type="entry name" value="PPR_3"/>
    <property type="match status" value="1"/>
</dbReference>
<dbReference type="Pfam" id="PF17177">
    <property type="entry name" value="PPR_long"/>
    <property type="match status" value="1"/>
</dbReference>
<dbReference type="FunFam" id="1.25.40.10:FF:000542">
    <property type="entry name" value="Pentatricopeptide repeat-containing protein MRL1, chloroplastic isoform X1"/>
    <property type="match status" value="1"/>
</dbReference>
<reference evidence="6" key="1">
    <citation type="submission" date="2019-11" db="EMBL/GenBank/DDBJ databases">
        <authorList>
            <person name="Liu Y."/>
            <person name="Hou J."/>
            <person name="Li T.-Q."/>
            <person name="Guan C.-H."/>
            <person name="Wu X."/>
            <person name="Wu H.-Z."/>
            <person name="Ling F."/>
            <person name="Zhang R."/>
            <person name="Shi X.-G."/>
            <person name="Ren J.-P."/>
            <person name="Chen E.-F."/>
            <person name="Sun J.-M."/>
        </authorList>
    </citation>
    <scope>NUCLEOTIDE SEQUENCE</scope>
    <source>
        <strain evidence="6">Adult_tree_wgs_1</strain>
        <tissue evidence="6">Leaves</tissue>
    </source>
</reference>
<evidence type="ECO:0000313" key="6">
    <source>
        <dbReference type="EMBL" id="KAF7143575.1"/>
    </source>
</evidence>
<dbReference type="AlphaFoldDB" id="A0A834LQC7"/>
<comment type="caution">
    <text evidence="6">The sequence shown here is derived from an EMBL/GenBank/DDBJ whole genome shotgun (WGS) entry which is preliminary data.</text>
</comment>
<gene>
    <name evidence="6" type="ORF">RHSIM_Rhsim05G0064300</name>
</gene>
<feature type="region of interest" description="Disordered" evidence="3">
    <location>
        <begin position="371"/>
        <end position="404"/>
    </location>
</feature>
<organism evidence="6 7">
    <name type="scientific">Rhododendron simsii</name>
    <name type="common">Sims's rhododendron</name>
    <dbReference type="NCBI Taxonomy" id="118357"/>
    <lineage>
        <taxon>Eukaryota</taxon>
        <taxon>Viridiplantae</taxon>
        <taxon>Streptophyta</taxon>
        <taxon>Embryophyta</taxon>
        <taxon>Tracheophyta</taxon>
        <taxon>Spermatophyta</taxon>
        <taxon>Magnoliopsida</taxon>
        <taxon>eudicotyledons</taxon>
        <taxon>Gunneridae</taxon>
        <taxon>Pentapetalae</taxon>
        <taxon>asterids</taxon>
        <taxon>Ericales</taxon>
        <taxon>Ericaceae</taxon>
        <taxon>Ericoideae</taxon>
        <taxon>Rhodoreae</taxon>
        <taxon>Rhododendron</taxon>
    </lineage>
</organism>
<dbReference type="PANTHER" id="PTHR47935">
    <property type="entry name" value="PENTATRICOPEPTIDE REPEAT-CONTAINING PROTEIN MRL1, CHLOROPLASTIC"/>
    <property type="match status" value="1"/>
</dbReference>
<protein>
    <recommendedName>
        <fullName evidence="5">PROP1-like PPR domain-containing protein</fullName>
    </recommendedName>
</protein>
<dbReference type="InterPro" id="IPR033443">
    <property type="entry name" value="PROP1-like_PPR_dom"/>
</dbReference>
<accession>A0A834LQC7</accession>
<evidence type="ECO:0000256" key="2">
    <source>
        <dbReference type="PROSITE-ProRule" id="PRU00708"/>
    </source>
</evidence>
<dbReference type="Gene3D" id="1.25.40.10">
    <property type="entry name" value="Tetratricopeptide repeat domain"/>
    <property type="match status" value="3"/>
</dbReference>
<feature type="repeat" description="PPR" evidence="2">
    <location>
        <begin position="570"/>
        <end position="604"/>
    </location>
</feature>